<evidence type="ECO:0000256" key="1">
    <source>
        <dbReference type="SAM" id="Phobius"/>
    </source>
</evidence>
<proteinExistence type="predicted"/>
<accession>A0ABU7D1S8</accession>
<reference evidence="2 3" key="1">
    <citation type="submission" date="2021-06" db="EMBL/GenBank/DDBJ databases">
        <authorList>
            <person name="Palmer J.M."/>
        </authorList>
    </citation>
    <scope>NUCLEOTIDE SEQUENCE [LARGE SCALE GENOMIC DNA]</scope>
    <source>
        <strain evidence="2 3">CL_MEX2019</strain>
        <tissue evidence="2">Muscle</tissue>
    </source>
</reference>
<comment type="caution">
    <text evidence="2">The sequence shown here is derived from an EMBL/GenBank/DDBJ whole genome shotgun (WGS) entry which is preliminary data.</text>
</comment>
<organism evidence="2 3">
    <name type="scientific">Characodon lateralis</name>
    <dbReference type="NCBI Taxonomy" id="208331"/>
    <lineage>
        <taxon>Eukaryota</taxon>
        <taxon>Metazoa</taxon>
        <taxon>Chordata</taxon>
        <taxon>Craniata</taxon>
        <taxon>Vertebrata</taxon>
        <taxon>Euteleostomi</taxon>
        <taxon>Actinopterygii</taxon>
        <taxon>Neopterygii</taxon>
        <taxon>Teleostei</taxon>
        <taxon>Neoteleostei</taxon>
        <taxon>Acanthomorphata</taxon>
        <taxon>Ovalentaria</taxon>
        <taxon>Atherinomorphae</taxon>
        <taxon>Cyprinodontiformes</taxon>
        <taxon>Goodeidae</taxon>
        <taxon>Characodon</taxon>
    </lineage>
</organism>
<evidence type="ECO:0000313" key="2">
    <source>
        <dbReference type="EMBL" id="MED6268886.1"/>
    </source>
</evidence>
<protein>
    <submittedName>
        <fullName evidence="2">Uncharacterized protein</fullName>
    </submittedName>
</protein>
<keyword evidence="3" id="KW-1185">Reference proteome</keyword>
<keyword evidence="1" id="KW-0472">Membrane</keyword>
<keyword evidence="1" id="KW-0812">Transmembrane</keyword>
<name>A0ABU7D1S8_9TELE</name>
<gene>
    <name evidence="2" type="ORF">CHARACLAT_027273</name>
</gene>
<dbReference type="EMBL" id="JAHUTJ010011609">
    <property type="protein sequence ID" value="MED6268886.1"/>
    <property type="molecule type" value="Genomic_DNA"/>
</dbReference>
<dbReference type="Proteomes" id="UP001352852">
    <property type="component" value="Unassembled WGS sequence"/>
</dbReference>
<keyword evidence="1" id="KW-1133">Transmembrane helix</keyword>
<feature type="transmembrane region" description="Helical" evidence="1">
    <location>
        <begin position="62"/>
        <end position="82"/>
    </location>
</feature>
<evidence type="ECO:0000313" key="3">
    <source>
        <dbReference type="Proteomes" id="UP001352852"/>
    </source>
</evidence>
<sequence length="116" mass="12217">MWDHRHLDQLSGDGRAELDDVSPLAIVATAVMWCVCVVVGGVVRDDGPECLPLAGDLWDSVVWGPCLAICVMVVGDPVWKFLLGLIRGWGLMGLGSEFIGGLGLIHPVAAQVGGLV</sequence>
<feature type="transmembrane region" description="Helical" evidence="1">
    <location>
        <begin position="21"/>
        <end position="42"/>
    </location>
</feature>